<dbReference type="GO" id="GO:0003886">
    <property type="term" value="F:DNA (cytosine-5-)-methyltransferase activity"/>
    <property type="evidence" value="ECO:0007669"/>
    <property type="project" value="UniProtKB-EC"/>
</dbReference>
<dbReference type="PRINTS" id="PR00105">
    <property type="entry name" value="C5METTRFRASE"/>
</dbReference>
<dbReference type="SUPFAM" id="SSF53335">
    <property type="entry name" value="S-adenosyl-L-methionine-dependent methyltransferases"/>
    <property type="match status" value="1"/>
</dbReference>
<feature type="active site" evidence="5">
    <location>
        <position position="396"/>
    </location>
</feature>
<evidence type="ECO:0000256" key="3">
    <source>
        <dbReference type="ARBA" id="ARBA00022679"/>
    </source>
</evidence>
<protein>
    <recommendedName>
        <fullName evidence="1">DNA (cytosine-5-)-methyltransferase</fullName>
        <ecNumber evidence="1">2.1.1.37</ecNumber>
    </recommendedName>
</protein>
<evidence type="ECO:0000313" key="8">
    <source>
        <dbReference type="Proteomes" id="UP000799436"/>
    </source>
</evidence>
<dbReference type="PANTHER" id="PTHR10629:SF52">
    <property type="entry name" value="DNA (CYTOSINE-5)-METHYLTRANSFERASE 1"/>
    <property type="match status" value="1"/>
</dbReference>
<keyword evidence="4 5" id="KW-0949">S-adenosyl-L-methionine</keyword>
<dbReference type="GO" id="GO:0003677">
    <property type="term" value="F:DNA binding"/>
    <property type="evidence" value="ECO:0007669"/>
    <property type="project" value="TreeGrafter"/>
</dbReference>
<keyword evidence="2 5" id="KW-0489">Methyltransferase</keyword>
<dbReference type="OrthoDB" id="414133at2759"/>
<dbReference type="PANTHER" id="PTHR10629">
    <property type="entry name" value="CYTOSINE-SPECIFIC METHYLTRANSFERASE"/>
    <property type="match status" value="1"/>
</dbReference>
<keyword evidence="8" id="KW-1185">Reference proteome</keyword>
<dbReference type="GO" id="GO:0032259">
    <property type="term" value="P:methylation"/>
    <property type="evidence" value="ECO:0007669"/>
    <property type="project" value="UniProtKB-KW"/>
</dbReference>
<dbReference type="InterPro" id="IPR050390">
    <property type="entry name" value="C5-Methyltransferase"/>
</dbReference>
<dbReference type="GO" id="GO:0005634">
    <property type="term" value="C:nucleus"/>
    <property type="evidence" value="ECO:0007669"/>
    <property type="project" value="TreeGrafter"/>
</dbReference>
<dbReference type="Proteomes" id="UP000799436">
    <property type="component" value="Unassembled WGS sequence"/>
</dbReference>
<evidence type="ECO:0000313" key="7">
    <source>
        <dbReference type="EMBL" id="KAF2769467.1"/>
    </source>
</evidence>
<dbReference type="PROSITE" id="PS51679">
    <property type="entry name" value="SAM_MT_C5"/>
    <property type="match status" value="1"/>
</dbReference>
<dbReference type="GO" id="GO:0044027">
    <property type="term" value="P:negative regulation of gene expression via chromosomal CpG island methylation"/>
    <property type="evidence" value="ECO:0007669"/>
    <property type="project" value="TreeGrafter"/>
</dbReference>
<keyword evidence="3 5" id="KW-0808">Transferase</keyword>
<dbReference type="Gene3D" id="3.40.50.150">
    <property type="entry name" value="Vaccinia Virus protein VP39"/>
    <property type="match status" value="1"/>
</dbReference>
<dbReference type="EC" id="2.1.1.37" evidence="1"/>
<evidence type="ECO:0000256" key="6">
    <source>
        <dbReference type="SAM" id="MobiDB-lite"/>
    </source>
</evidence>
<organism evidence="7 8">
    <name type="scientific">Teratosphaeria nubilosa</name>
    <dbReference type="NCBI Taxonomy" id="161662"/>
    <lineage>
        <taxon>Eukaryota</taxon>
        <taxon>Fungi</taxon>
        <taxon>Dikarya</taxon>
        <taxon>Ascomycota</taxon>
        <taxon>Pezizomycotina</taxon>
        <taxon>Dothideomycetes</taxon>
        <taxon>Dothideomycetidae</taxon>
        <taxon>Mycosphaerellales</taxon>
        <taxon>Teratosphaeriaceae</taxon>
        <taxon>Teratosphaeria</taxon>
    </lineage>
</organism>
<comment type="similarity">
    <text evidence="5">Belongs to the class I-like SAM-binding methyltransferase superfamily. C5-methyltransferase family.</text>
</comment>
<dbReference type="InterPro" id="IPR029063">
    <property type="entry name" value="SAM-dependent_MTases_sf"/>
</dbReference>
<reference evidence="7" key="1">
    <citation type="journal article" date="2020" name="Stud. Mycol.">
        <title>101 Dothideomycetes genomes: a test case for predicting lifestyles and emergence of pathogens.</title>
        <authorList>
            <person name="Haridas S."/>
            <person name="Albert R."/>
            <person name="Binder M."/>
            <person name="Bloem J."/>
            <person name="Labutti K."/>
            <person name="Salamov A."/>
            <person name="Andreopoulos B."/>
            <person name="Baker S."/>
            <person name="Barry K."/>
            <person name="Bills G."/>
            <person name="Bluhm B."/>
            <person name="Cannon C."/>
            <person name="Castanera R."/>
            <person name="Culley D."/>
            <person name="Daum C."/>
            <person name="Ezra D."/>
            <person name="Gonzalez J."/>
            <person name="Henrissat B."/>
            <person name="Kuo A."/>
            <person name="Liang C."/>
            <person name="Lipzen A."/>
            <person name="Lutzoni F."/>
            <person name="Magnuson J."/>
            <person name="Mondo S."/>
            <person name="Nolan M."/>
            <person name="Ohm R."/>
            <person name="Pangilinan J."/>
            <person name="Park H.-J."/>
            <person name="Ramirez L."/>
            <person name="Alfaro M."/>
            <person name="Sun H."/>
            <person name="Tritt A."/>
            <person name="Yoshinaga Y."/>
            <person name="Zwiers L.-H."/>
            <person name="Turgeon B."/>
            <person name="Goodwin S."/>
            <person name="Spatafora J."/>
            <person name="Crous P."/>
            <person name="Grigoriev I."/>
        </authorList>
    </citation>
    <scope>NUCLEOTIDE SEQUENCE</scope>
    <source>
        <strain evidence="7">CBS 116005</strain>
    </source>
</reference>
<evidence type="ECO:0000256" key="1">
    <source>
        <dbReference type="ARBA" id="ARBA00011975"/>
    </source>
</evidence>
<dbReference type="EMBL" id="ML995833">
    <property type="protein sequence ID" value="KAF2769467.1"/>
    <property type="molecule type" value="Genomic_DNA"/>
</dbReference>
<evidence type="ECO:0000256" key="4">
    <source>
        <dbReference type="ARBA" id="ARBA00022691"/>
    </source>
</evidence>
<feature type="region of interest" description="Disordered" evidence="6">
    <location>
        <begin position="244"/>
        <end position="275"/>
    </location>
</feature>
<name>A0A6G1L9B7_9PEZI</name>
<sequence length="630" mass="70181">MSRRFTSSVQRSTIDLTDEEDFVPTFNLLDLTDDDDGPDDDALREATGTEDEEVTFLPHGPTIESAEAPSGTIVRSGHCYELSNGDFWLVDHIVQAPNRGIQLLGNRLVRAHLCEDMMPRKVNEVVMVIKANSENDTNPTGHQCLESIPIASVLCERKLILTNLRFPQASFREQIHDYYDMHGRCLKVKALETGPLVCRWKWVSFYDTGDRKVKMEALIQLQQSECNPDPSMPDVLIAQQWRGSPATATKRSDLTANPNNRKKRARRDDEIDLTGEGDDDVQICEEIETSTSRKTLLSPFSTAKTSSSRPVVRPASTAPPAAYIYGDICAGAGGMASGAKQAGLRLKFLLDSWPDACKTLGLNFPDSKVMQMDIHSFCRSRRRSYQVDVLHVSFPCQPHSPAHTVNGSKDDENIATSYSVLPIFSICKPRIATFEQTPGIRSHRGGRHFRTLIHQITAAGYSVSWCIMNLAEHGNPQPRKRLIIIASAPGEKLPPFPKPTHGAALEPFTTIGDILQRIPRRDDSHMYWHTRKNEVPFSPDEPLKALITCSGGDRDIHPSGKRSFTLRELALLQSFPATHRFYGLKGSIKKQIGNAVPSCFGKALFEEIVKSLRSTDCAAAEYKPETIELD</sequence>
<evidence type="ECO:0000256" key="5">
    <source>
        <dbReference type="PROSITE-ProRule" id="PRU01016"/>
    </source>
</evidence>
<evidence type="ECO:0000256" key="2">
    <source>
        <dbReference type="ARBA" id="ARBA00022603"/>
    </source>
</evidence>
<proteinExistence type="inferred from homology"/>
<dbReference type="AlphaFoldDB" id="A0A6G1L9B7"/>
<dbReference type="Gene3D" id="3.90.120.10">
    <property type="entry name" value="DNA Methylase, subunit A, domain 2"/>
    <property type="match status" value="1"/>
</dbReference>
<dbReference type="InterPro" id="IPR001525">
    <property type="entry name" value="C5_MeTfrase"/>
</dbReference>
<gene>
    <name evidence="7" type="ORF">EJ03DRAFT_374426</name>
</gene>
<accession>A0A6G1L9B7</accession>
<dbReference type="Pfam" id="PF00145">
    <property type="entry name" value="DNA_methylase"/>
    <property type="match status" value="2"/>
</dbReference>